<comment type="similarity">
    <text evidence="3">Belongs to the Orn/Lys/Arg decarboxylase class-II family.</text>
</comment>
<dbReference type="PANTHER" id="PTHR43727">
    <property type="entry name" value="DIAMINOPIMELATE DECARBOXYLASE"/>
    <property type="match status" value="1"/>
</dbReference>
<evidence type="ECO:0000256" key="1">
    <source>
        <dbReference type="ARBA" id="ARBA00001933"/>
    </source>
</evidence>
<evidence type="ECO:0000256" key="3">
    <source>
        <dbReference type="RuleBase" id="RU003737"/>
    </source>
</evidence>
<keyword evidence="7" id="KW-1185">Reference proteome</keyword>
<evidence type="ECO:0000313" key="7">
    <source>
        <dbReference type="Proteomes" id="UP000786183"/>
    </source>
</evidence>
<dbReference type="Pfam" id="PF02784">
    <property type="entry name" value="Orn_Arg_deC_N"/>
    <property type="match status" value="1"/>
</dbReference>
<dbReference type="SUPFAM" id="SSF51419">
    <property type="entry name" value="PLP-binding barrel"/>
    <property type="match status" value="1"/>
</dbReference>
<dbReference type="InterPro" id="IPR022644">
    <property type="entry name" value="De-COase2_N"/>
</dbReference>
<dbReference type="EMBL" id="JACGBB010000025">
    <property type="protein sequence ID" value="MBZ7988030.1"/>
    <property type="molecule type" value="Genomic_DNA"/>
</dbReference>
<sequence>MQIIANYEELRQDLLSNDRRFSCVNEHLAFFGVDLVELSNKYPSPAYVYSKEEISNNINEIKQAFKEHKTRIFYASKACSVMGILKCIKDNSIDIEANSIYEVKKALKIGFKPEQIIFNGVVKSKEELEFAIENDLFLINVDSEYELDLIEQISTKLKKVANLALRIEPSVKAKGTHEQLDTSFHAKAGVDKEQALALCKRMLNIPYVKLKGLHMHVGDQLPIVEPFANAAKVLVDECIKIQNALNIKFELINVGGGISTAYKYEKDNIKTKQENMKIHFNANDYAKAIINEVKRLGDITICIEPGRKIVSSAGILLSKIAAYKQKTLHPLTKDDKAIQIEWKFLNAGYSILSDSQHFDWFYYVYNASKITKKHDTSFRLAGPLCDGGDWFKIGTNSNKEFLLPKDSNIDDLIVFLDAGAYTIESQTTYNNRPRSAVILIDENKNDFLIRREDSFDDILSCDIY</sequence>
<dbReference type="InterPro" id="IPR009006">
    <property type="entry name" value="Ala_racemase/Decarboxylase_C"/>
</dbReference>
<dbReference type="Gene3D" id="2.40.37.10">
    <property type="entry name" value="Lyase, Ornithine Decarboxylase, Chain A, domain 1"/>
    <property type="match status" value="1"/>
</dbReference>
<keyword evidence="2" id="KW-0663">Pyridoxal phosphate</keyword>
<dbReference type="InterPro" id="IPR029066">
    <property type="entry name" value="PLP-binding_barrel"/>
</dbReference>
<accession>A0ABS7WTB5</accession>
<comment type="cofactor">
    <cofactor evidence="1">
        <name>pyridoxal 5'-phosphate</name>
        <dbReference type="ChEBI" id="CHEBI:597326"/>
    </cofactor>
</comment>
<dbReference type="RefSeq" id="WP_224325541.1">
    <property type="nucleotide sequence ID" value="NZ_JACGBB010000025.1"/>
</dbReference>
<reference evidence="6 7" key="1">
    <citation type="submission" date="2020-07" db="EMBL/GenBank/DDBJ databases">
        <title>Transfer of Campylobacter canadensis to the novel genus Avispirillum gen. nov., that also includes two novel species recovered from migratory waterfowl: Avispirillum anseris sp. nov. and Avispirillum brantae sp. nov.</title>
        <authorList>
            <person name="Miller W.G."/>
            <person name="Chapman M.H."/>
            <person name="Yee E."/>
            <person name="Inglis G.D."/>
        </authorList>
    </citation>
    <scope>NUCLEOTIDE SEQUENCE [LARGE SCALE GENOMIC DNA]</scope>
    <source>
        <strain evidence="6 7">L283</strain>
    </source>
</reference>
<feature type="domain" description="Orn/DAP/Arg decarboxylase 2 N-terminal" evidence="5">
    <location>
        <begin position="53"/>
        <end position="311"/>
    </location>
</feature>
<evidence type="ECO:0000259" key="4">
    <source>
        <dbReference type="Pfam" id="PF00278"/>
    </source>
</evidence>
<gene>
    <name evidence="6" type="ORF">AVCANL283_07990</name>
</gene>
<dbReference type="Gene3D" id="3.20.20.10">
    <property type="entry name" value="Alanine racemase"/>
    <property type="match status" value="1"/>
</dbReference>
<dbReference type="PRINTS" id="PR01179">
    <property type="entry name" value="ODADCRBXLASE"/>
</dbReference>
<dbReference type="SUPFAM" id="SSF50621">
    <property type="entry name" value="Alanine racemase C-terminal domain-like"/>
    <property type="match status" value="1"/>
</dbReference>
<evidence type="ECO:0000313" key="6">
    <source>
        <dbReference type="EMBL" id="MBZ7988030.1"/>
    </source>
</evidence>
<dbReference type="Pfam" id="PF00278">
    <property type="entry name" value="Orn_DAP_Arg_deC"/>
    <property type="match status" value="1"/>
</dbReference>
<proteinExistence type="inferred from homology"/>
<evidence type="ECO:0000259" key="5">
    <source>
        <dbReference type="Pfam" id="PF02784"/>
    </source>
</evidence>
<comment type="caution">
    <text evidence="6">The sequence shown here is derived from an EMBL/GenBank/DDBJ whole genome shotgun (WGS) entry which is preliminary data.</text>
</comment>
<dbReference type="InterPro" id="IPR000183">
    <property type="entry name" value="Orn/DAP/Arg_de-COase"/>
</dbReference>
<organism evidence="6 7">
    <name type="scientific">Campylobacter canadensis</name>
    <dbReference type="NCBI Taxonomy" id="449520"/>
    <lineage>
        <taxon>Bacteria</taxon>
        <taxon>Pseudomonadati</taxon>
        <taxon>Campylobacterota</taxon>
        <taxon>Epsilonproteobacteria</taxon>
        <taxon>Campylobacterales</taxon>
        <taxon>Campylobacteraceae</taxon>
        <taxon>Campylobacter</taxon>
    </lineage>
</organism>
<dbReference type="Proteomes" id="UP000786183">
    <property type="component" value="Unassembled WGS sequence"/>
</dbReference>
<dbReference type="PANTHER" id="PTHR43727:SF2">
    <property type="entry name" value="GROUP IV DECARBOXYLASE"/>
    <property type="match status" value="1"/>
</dbReference>
<protein>
    <submittedName>
        <fullName evidence="6">Alanine racemase</fullName>
    </submittedName>
</protein>
<dbReference type="InterPro" id="IPR022643">
    <property type="entry name" value="De-COase2_C"/>
</dbReference>
<feature type="domain" description="Orn/DAP/Arg decarboxylase 2 C-terminal" evidence="4">
    <location>
        <begin position="47"/>
        <end position="419"/>
    </location>
</feature>
<evidence type="ECO:0000256" key="2">
    <source>
        <dbReference type="ARBA" id="ARBA00022898"/>
    </source>
</evidence>
<name>A0ABS7WTB5_9BACT</name>